<name>A0ABU9QIW1_9BURK</name>
<dbReference type="RefSeq" id="WP_201657861.1">
    <property type="nucleotide sequence ID" value="NZ_CAJHCS010000028.1"/>
</dbReference>
<protein>
    <submittedName>
        <fullName evidence="2">Uncharacterized protein</fullName>
    </submittedName>
</protein>
<gene>
    <name evidence="2" type="ORF">V4C55_27250</name>
</gene>
<keyword evidence="1" id="KW-0472">Membrane</keyword>
<dbReference type="Proteomes" id="UP001494588">
    <property type="component" value="Unassembled WGS sequence"/>
</dbReference>
<evidence type="ECO:0000256" key="1">
    <source>
        <dbReference type="SAM" id="Phobius"/>
    </source>
</evidence>
<evidence type="ECO:0000313" key="2">
    <source>
        <dbReference type="EMBL" id="MEM5289423.1"/>
    </source>
</evidence>
<sequence>MGLAEIGLVVGMGKDVLLGVAGIVTALVARKGLNNWLRELGGRTKFEAALALMRASYSLREALFNCRAPLVVAAEFPAGYKQAGVNPSTKDEVNAWNHVFKNRWSHVATALKEFDTRSLEAEAIWGSGAREATQLLSRCVSVLYAAIESYIDNCVSEGENFRVDRQFSSKVRSEVFGTRTSSDNELTKQILTAIQTLEDFSRPHLRHG</sequence>
<evidence type="ECO:0000313" key="3">
    <source>
        <dbReference type="Proteomes" id="UP001494588"/>
    </source>
</evidence>
<organism evidence="2 3">
    <name type="scientific">Paraburkholderia sabiae</name>
    <dbReference type="NCBI Taxonomy" id="273251"/>
    <lineage>
        <taxon>Bacteria</taxon>
        <taxon>Pseudomonadati</taxon>
        <taxon>Pseudomonadota</taxon>
        <taxon>Betaproteobacteria</taxon>
        <taxon>Burkholderiales</taxon>
        <taxon>Burkholderiaceae</taxon>
        <taxon>Paraburkholderia</taxon>
    </lineage>
</organism>
<keyword evidence="3" id="KW-1185">Reference proteome</keyword>
<reference evidence="2 3" key="1">
    <citation type="submission" date="2024-01" db="EMBL/GenBank/DDBJ databases">
        <title>The diversity of rhizobia nodulating Mimosa spp. in eleven states of Brazil covering several biomes is determined by host plant, location, and edaphic factors.</title>
        <authorList>
            <person name="Rouws L."/>
            <person name="Barauna A."/>
            <person name="Beukes C."/>
            <person name="De Faria S.M."/>
            <person name="Gross E."/>
            <person name="Dos Reis Junior F.B."/>
            <person name="Simon M."/>
            <person name="Maluk M."/>
            <person name="Odee D.W."/>
            <person name="Kenicer G."/>
            <person name="Young J.P.W."/>
            <person name="Reis V.M."/>
            <person name="Zilli J."/>
            <person name="James E.K."/>
        </authorList>
    </citation>
    <scope>NUCLEOTIDE SEQUENCE [LARGE SCALE GENOMIC DNA]</scope>
    <source>
        <strain evidence="2 3">JPY77</strain>
    </source>
</reference>
<keyword evidence="1" id="KW-1133">Transmembrane helix</keyword>
<dbReference type="EMBL" id="JAZHGC010000026">
    <property type="protein sequence ID" value="MEM5289423.1"/>
    <property type="molecule type" value="Genomic_DNA"/>
</dbReference>
<accession>A0ABU9QIW1</accession>
<feature type="transmembrane region" description="Helical" evidence="1">
    <location>
        <begin position="6"/>
        <end position="29"/>
    </location>
</feature>
<proteinExistence type="predicted"/>
<keyword evidence="1" id="KW-0812">Transmembrane</keyword>
<comment type="caution">
    <text evidence="2">The sequence shown here is derived from an EMBL/GenBank/DDBJ whole genome shotgun (WGS) entry which is preliminary data.</text>
</comment>